<evidence type="ECO:0000313" key="3">
    <source>
        <dbReference type="Proteomes" id="UP001472677"/>
    </source>
</evidence>
<sequence length="96" mass="10616">MILRPFFGDQGLNTRTVEAVWGFGLGLDVGTLTKEGAMKALKVTLRSEEGKKMRDRIGVQRELAYNAVKPNGSSVENFKTLVKLVGNRLTLKHQAN</sequence>
<dbReference type="Proteomes" id="UP001472677">
    <property type="component" value="Unassembled WGS sequence"/>
</dbReference>
<keyword evidence="3" id="KW-1185">Reference proteome</keyword>
<dbReference type="PANTHER" id="PTHR48045">
    <property type="entry name" value="UDP-GLYCOSYLTRANSFERASE 72B1"/>
    <property type="match status" value="1"/>
</dbReference>
<reference evidence="2 3" key="1">
    <citation type="journal article" date="2024" name="G3 (Bethesda)">
        <title>Genome assembly of Hibiscus sabdariffa L. provides insights into metabolisms of medicinal natural products.</title>
        <authorList>
            <person name="Kim T."/>
        </authorList>
    </citation>
    <scope>NUCLEOTIDE SEQUENCE [LARGE SCALE GENOMIC DNA]</scope>
    <source>
        <strain evidence="2">TK-2024</strain>
        <tissue evidence="2">Old leaves</tissue>
    </source>
</reference>
<gene>
    <name evidence="2" type="ORF">V6N12_051819</name>
</gene>
<evidence type="ECO:0000313" key="2">
    <source>
        <dbReference type="EMBL" id="KAK8601997.1"/>
    </source>
</evidence>
<dbReference type="Gene3D" id="3.40.50.2000">
    <property type="entry name" value="Glycogen Phosphorylase B"/>
    <property type="match status" value="2"/>
</dbReference>
<dbReference type="PANTHER" id="PTHR48045:SF34">
    <property type="entry name" value="ISOFLAVONE 7-O-GLUCOSYLTRANSFERASE 1-LIKE"/>
    <property type="match status" value="1"/>
</dbReference>
<name>A0ABR2GHG7_9ROSI</name>
<dbReference type="InterPro" id="IPR002213">
    <property type="entry name" value="UDP_glucos_trans"/>
</dbReference>
<evidence type="ECO:0000256" key="1">
    <source>
        <dbReference type="ARBA" id="ARBA00022679"/>
    </source>
</evidence>
<dbReference type="EMBL" id="JBBPBM010000001">
    <property type="protein sequence ID" value="KAK8601997.1"/>
    <property type="molecule type" value="Genomic_DNA"/>
</dbReference>
<organism evidence="2 3">
    <name type="scientific">Hibiscus sabdariffa</name>
    <name type="common">roselle</name>
    <dbReference type="NCBI Taxonomy" id="183260"/>
    <lineage>
        <taxon>Eukaryota</taxon>
        <taxon>Viridiplantae</taxon>
        <taxon>Streptophyta</taxon>
        <taxon>Embryophyta</taxon>
        <taxon>Tracheophyta</taxon>
        <taxon>Spermatophyta</taxon>
        <taxon>Magnoliopsida</taxon>
        <taxon>eudicotyledons</taxon>
        <taxon>Gunneridae</taxon>
        <taxon>Pentapetalae</taxon>
        <taxon>rosids</taxon>
        <taxon>malvids</taxon>
        <taxon>Malvales</taxon>
        <taxon>Malvaceae</taxon>
        <taxon>Malvoideae</taxon>
        <taxon>Hibiscus</taxon>
    </lineage>
</organism>
<dbReference type="Pfam" id="PF00201">
    <property type="entry name" value="UDPGT"/>
    <property type="match status" value="1"/>
</dbReference>
<comment type="caution">
    <text evidence="2">The sequence shown here is derived from an EMBL/GenBank/DDBJ whole genome shotgun (WGS) entry which is preliminary data.</text>
</comment>
<keyword evidence="1" id="KW-0808">Transferase</keyword>
<dbReference type="SUPFAM" id="SSF53756">
    <property type="entry name" value="UDP-Glycosyltransferase/glycogen phosphorylase"/>
    <property type="match status" value="1"/>
</dbReference>
<protein>
    <submittedName>
        <fullName evidence="2">Uncharacterized protein</fullName>
    </submittedName>
</protein>
<accession>A0ABR2GHG7</accession>
<proteinExistence type="predicted"/>